<gene>
    <name evidence="11" type="primary">tesB</name>
    <name evidence="11" type="ORF">MTBBW1_760065</name>
</gene>
<evidence type="ECO:0000256" key="3">
    <source>
        <dbReference type="ARBA" id="ARBA00022801"/>
    </source>
</evidence>
<dbReference type="GO" id="GO:0009062">
    <property type="term" value="P:fatty acid catabolic process"/>
    <property type="evidence" value="ECO:0007669"/>
    <property type="project" value="TreeGrafter"/>
</dbReference>
<dbReference type="InterPro" id="IPR049449">
    <property type="entry name" value="TesB_ACOT8-like_N"/>
</dbReference>
<dbReference type="PANTHER" id="PTHR11066">
    <property type="entry name" value="ACYL-COA THIOESTERASE"/>
    <property type="match status" value="1"/>
</dbReference>
<reference evidence="11 12" key="1">
    <citation type="submission" date="2017-03" db="EMBL/GenBank/DDBJ databases">
        <authorList>
            <person name="Afonso C.L."/>
            <person name="Miller P.J."/>
            <person name="Scott M.A."/>
            <person name="Spackman E."/>
            <person name="Goraichik I."/>
            <person name="Dimitrov K.M."/>
            <person name="Suarez D.L."/>
            <person name="Swayne D.E."/>
        </authorList>
    </citation>
    <scope>NUCLEOTIDE SEQUENCE [LARGE SCALE GENOMIC DNA]</scope>
    <source>
        <strain evidence="11">PRJEB14757</strain>
    </source>
</reference>
<evidence type="ECO:0000256" key="8">
    <source>
        <dbReference type="ARBA" id="ARBA00079653"/>
    </source>
</evidence>
<evidence type="ECO:0000256" key="4">
    <source>
        <dbReference type="ARBA" id="ARBA00023098"/>
    </source>
</evidence>
<evidence type="ECO:0000313" key="12">
    <source>
        <dbReference type="Proteomes" id="UP000191931"/>
    </source>
</evidence>
<name>A0A1W1HJC4_9BACT</name>
<dbReference type="AlphaFoldDB" id="A0A1W1HJC4"/>
<dbReference type="CDD" id="cd03445">
    <property type="entry name" value="Thioesterase_II_repeat2"/>
    <property type="match status" value="1"/>
</dbReference>
<keyword evidence="4" id="KW-0443">Lipid metabolism</keyword>
<evidence type="ECO:0000256" key="1">
    <source>
        <dbReference type="ARBA" id="ARBA00006538"/>
    </source>
</evidence>
<dbReference type="Gene3D" id="2.40.160.210">
    <property type="entry name" value="Acyl-CoA thioesterase, double hotdog domain"/>
    <property type="match status" value="1"/>
</dbReference>
<protein>
    <recommendedName>
        <fullName evidence="7">Acyl-CoA thioesterase 2</fullName>
        <ecNumber evidence="5">3.1.2.20</ecNumber>
    </recommendedName>
    <alternativeName>
        <fullName evidence="8">Thioesterase II</fullName>
    </alternativeName>
</protein>
<dbReference type="FunFam" id="2.40.160.210:FF:000001">
    <property type="entry name" value="Acyl-CoA thioesterase II"/>
    <property type="match status" value="1"/>
</dbReference>
<organism evidence="11 12">
    <name type="scientific">Desulfamplus magnetovallimortis</name>
    <dbReference type="NCBI Taxonomy" id="1246637"/>
    <lineage>
        <taxon>Bacteria</taxon>
        <taxon>Pseudomonadati</taxon>
        <taxon>Thermodesulfobacteriota</taxon>
        <taxon>Desulfobacteria</taxon>
        <taxon>Desulfobacterales</taxon>
        <taxon>Desulfobacteraceae</taxon>
        <taxon>Desulfamplus</taxon>
    </lineage>
</organism>
<comment type="catalytic activity">
    <reaction evidence="6">
        <text>a fatty acyl-CoA + H2O = a fatty acid + CoA + H(+)</text>
        <dbReference type="Rhea" id="RHEA:16781"/>
        <dbReference type="ChEBI" id="CHEBI:15377"/>
        <dbReference type="ChEBI" id="CHEBI:15378"/>
        <dbReference type="ChEBI" id="CHEBI:28868"/>
        <dbReference type="ChEBI" id="CHEBI:57287"/>
        <dbReference type="ChEBI" id="CHEBI:77636"/>
        <dbReference type="EC" id="3.1.2.20"/>
    </reaction>
    <physiologicalReaction direction="left-to-right" evidence="6">
        <dbReference type="Rhea" id="RHEA:16782"/>
    </physiologicalReaction>
</comment>
<dbReference type="NCBIfam" id="TIGR00189">
    <property type="entry name" value="tesB"/>
    <property type="match status" value="1"/>
</dbReference>
<evidence type="ECO:0000256" key="6">
    <source>
        <dbReference type="ARBA" id="ARBA00050943"/>
    </source>
</evidence>
<dbReference type="Pfam" id="PF02551">
    <property type="entry name" value="Acyl_CoA_thio"/>
    <property type="match status" value="1"/>
</dbReference>
<dbReference type="OrthoDB" id="9781019at2"/>
<feature type="domain" description="Acyl-CoA thioesterase 2 C-terminal" evidence="9">
    <location>
        <begin position="162"/>
        <end position="294"/>
    </location>
</feature>
<feature type="domain" description="Acyl-CoA thioesterase-like N-terminal HotDog" evidence="10">
    <location>
        <begin position="45"/>
        <end position="122"/>
    </location>
</feature>
<evidence type="ECO:0000313" key="11">
    <source>
        <dbReference type="EMBL" id="SLM32601.1"/>
    </source>
</evidence>
<dbReference type="CDD" id="cd03444">
    <property type="entry name" value="Thioesterase_II_repeat1"/>
    <property type="match status" value="1"/>
</dbReference>
<dbReference type="GO" id="GO:0005829">
    <property type="term" value="C:cytosol"/>
    <property type="evidence" value="ECO:0007669"/>
    <property type="project" value="TreeGrafter"/>
</dbReference>
<dbReference type="RefSeq" id="WP_080802593.1">
    <property type="nucleotide sequence ID" value="NZ_LT828543.1"/>
</dbReference>
<dbReference type="Pfam" id="PF13622">
    <property type="entry name" value="4HBT_3"/>
    <property type="match status" value="1"/>
</dbReference>
<evidence type="ECO:0000256" key="2">
    <source>
        <dbReference type="ARBA" id="ARBA00011881"/>
    </source>
</evidence>
<evidence type="ECO:0000256" key="7">
    <source>
        <dbReference type="ARBA" id="ARBA00071120"/>
    </source>
</evidence>
<comment type="similarity">
    <text evidence="1">Belongs to the C/M/P thioester hydrolase family.</text>
</comment>
<keyword evidence="3 11" id="KW-0378">Hydrolase</keyword>
<comment type="subunit">
    <text evidence="2">Homotetramer.</text>
</comment>
<dbReference type="GO" id="GO:0047617">
    <property type="term" value="F:fatty acyl-CoA hydrolase activity"/>
    <property type="evidence" value="ECO:0007669"/>
    <property type="project" value="UniProtKB-EC"/>
</dbReference>
<accession>A0A1W1HJC4</accession>
<evidence type="ECO:0000259" key="10">
    <source>
        <dbReference type="Pfam" id="PF13622"/>
    </source>
</evidence>
<dbReference type="EMBL" id="FWEV01000321">
    <property type="protein sequence ID" value="SLM32601.1"/>
    <property type="molecule type" value="Genomic_DNA"/>
</dbReference>
<dbReference type="InterPro" id="IPR029069">
    <property type="entry name" value="HotDog_dom_sf"/>
</dbReference>
<dbReference type="EC" id="3.1.2.20" evidence="5"/>
<evidence type="ECO:0000256" key="5">
    <source>
        <dbReference type="ARBA" id="ARBA00038894"/>
    </source>
</evidence>
<dbReference type="SUPFAM" id="SSF54637">
    <property type="entry name" value="Thioesterase/thiol ester dehydrase-isomerase"/>
    <property type="match status" value="2"/>
</dbReference>
<evidence type="ECO:0000259" key="9">
    <source>
        <dbReference type="Pfam" id="PF02551"/>
    </source>
</evidence>
<dbReference type="PANTHER" id="PTHR11066:SF34">
    <property type="entry name" value="ACYL-COENZYME A THIOESTERASE 8"/>
    <property type="match status" value="1"/>
</dbReference>
<dbReference type="STRING" id="1246637.MTBBW1_760065"/>
<dbReference type="Proteomes" id="UP000191931">
    <property type="component" value="Unassembled WGS sequence"/>
</dbReference>
<dbReference type="InterPro" id="IPR003703">
    <property type="entry name" value="Acyl_CoA_thio"/>
</dbReference>
<sequence length="299" mass="33844">MIKENPEAVNECPEINVLSELLRLLKLEKIEENIFRGESQDLGFGNVFGGQVLGQALSAATRTVDVTRKAHSIHGYFMRAGDSTKPIVYTVDCIRDGRSFTTRRVVAVQKGRPIFSMSASFQMDEPGFDHQDEIPDVPGPEGIESDTEKFRKIAHMIPAKLRDKMICEKPIEIRVVNPVNPFEPGRMPPVKYAWFKSINLMPDDIAIHRYMLAYASDFNLVTTSLYPHAKTFWSPGMQVASLDHAMWFHRDFRMDEWLLYAMHSPSACRGRGLNIGNIFTTDGKLVATVAQEGLIRNIR</sequence>
<dbReference type="InterPro" id="IPR025652">
    <property type="entry name" value="TesB_C"/>
</dbReference>
<dbReference type="GO" id="GO:0006637">
    <property type="term" value="P:acyl-CoA metabolic process"/>
    <property type="evidence" value="ECO:0007669"/>
    <property type="project" value="InterPro"/>
</dbReference>
<dbReference type="InterPro" id="IPR042171">
    <property type="entry name" value="Acyl-CoA_hotdog"/>
</dbReference>
<proteinExistence type="inferred from homology"/>
<keyword evidence="12" id="KW-1185">Reference proteome</keyword>